<evidence type="ECO:0000313" key="3">
    <source>
        <dbReference type="EMBL" id="RDL39010.1"/>
    </source>
</evidence>
<organism evidence="3 4">
    <name type="scientific">Venustampulla echinocandica</name>
    <dbReference type="NCBI Taxonomy" id="2656787"/>
    <lineage>
        <taxon>Eukaryota</taxon>
        <taxon>Fungi</taxon>
        <taxon>Dikarya</taxon>
        <taxon>Ascomycota</taxon>
        <taxon>Pezizomycotina</taxon>
        <taxon>Leotiomycetes</taxon>
        <taxon>Helotiales</taxon>
        <taxon>Pleuroascaceae</taxon>
        <taxon>Venustampulla</taxon>
    </lineage>
</organism>
<feature type="compositionally biased region" description="Polar residues" evidence="1">
    <location>
        <begin position="455"/>
        <end position="467"/>
    </location>
</feature>
<dbReference type="EMBL" id="NPIC01000002">
    <property type="protein sequence ID" value="RDL39010.1"/>
    <property type="molecule type" value="Genomic_DNA"/>
</dbReference>
<reference evidence="3 4" key="1">
    <citation type="journal article" date="2018" name="IMA Fungus">
        <title>IMA Genome-F 9: Draft genome sequence of Annulohypoxylon stygium, Aspergillus mulundensis, Berkeleyomyces basicola (syn. Thielaviopsis basicola), Ceratocystis smalleyi, two Cercospora beticola strains, Coleophoma cylindrospora, Fusarium fracticaudum, Phialophora cf. hyalina, and Morchella septimelata.</title>
        <authorList>
            <person name="Wingfield B.D."/>
            <person name="Bills G.F."/>
            <person name="Dong Y."/>
            <person name="Huang W."/>
            <person name="Nel W.J."/>
            <person name="Swalarsk-Parry B.S."/>
            <person name="Vaghefi N."/>
            <person name="Wilken P.M."/>
            <person name="An Z."/>
            <person name="de Beer Z.W."/>
            <person name="De Vos L."/>
            <person name="Chen L."/>
            <person name="Duong T.A."/>
            <person name="Gao Y."/>
            <person name="Hammerbacher A."/>
            <person name="Kikkert J.R."/>
            <person name="Li Y."/>
            <person name="Li H."/>
            <person name="Li K."/>
            <person name="Li Q."/>
            <person name="Liu X."/>
            <person name="Ma X."/>
            <person name="Naidoo K."/>
            <person name="Pethybridge S.J."/>
            <person name="Sun J."/>
            <person name="Steenkamp E.T."/>
            <person name="van der Nest M.A."/>
            <person name="van Wyk S."/>
            <person name="Wingfield M.J."/>
            <person name="Xiong C."/>
            <person name="Yue Q."/>
            <person name="Zhang X."/>
        </authorList>
    </citation>
    <scope>NUCLEOTIDE SEQUENCE [LARGE SCALE GENOMIC DNA]</scope>
    <source>
        <strain evidence="3 4">BP 5553</strain>
    </source>
</reference>
<gene>
    <name evidence="3" type="ORF">BP5553_03350</name>
</gene>
<feature type="compositionally biased region" description="Low complexity" evidence="1">
    <location>
        <begin position="540"/>
        <end position="553"/>
    </location>
</feature>
<sequence>MDYSAYSRPRGSNGETSYFGGRDPDYTSTSSYSAGRESHSRRRTSPPNHDGMTAAPDRVEPSGYGAVPPEIIAAITEQVTEKVKRELVDHLKQTGSIDDQLKADPMQRQTSNRSSSTSSPLPTMRRVYTPPSPSQSSRTAYAPPPSMEHTRSPPRSPPEKPNAVRFSDREPRARPARTFSTADLSTIDQKWGRLVDSEGTPTQRLGQFLRGLANHIIDDFQPKKSIVVTPEKMAAYYSRYSLQNEPHPLLSIFRAQANEQISLLYRDLGCQHFFVQEDAKKEPVIPALTPLGFAHWMTMSILAYPEEESERLGKVVLDLPIDADGQMVDGKPERLPKQLSRHLLPAKEDWDSKVLVDSAMASFLENLGTTRRRKGSIESPPTSRGASTSQRTRPVEVHQTTKTSPTVPNSPHHERERKPYSGEQSNSSDNGEPVKIERERQPYTAQPGSGKVYADSTSGLGRAASTSSRRKNPESQGTRHNRTQSTSSNHCPPPPPRTHNRRTSSPPLRNFSHSTPTDIDAGGRYAPPPPPSSTFSTQLPFGPSSYGSGSSTSFPPPPPPIDIRSRRSRDDRDYSTRTTDDEARFMGDEFNSPRDAERWDRYHESRSGESDRFDKPYERGSVTIDPVDLRGVPAEDWYRDKGRGQGYYGPRSGY</sequence>
<feature type="region of interest" description="Disordered" evidence="1">
    <location>
        <begin position="1"/>
        <end position="65"/>
    </location>
</feature>
<feature type="region of interest" description="Disordered" evidence="1">
    <location>
        <begin position="371"/>
        <end position="619"/>
    </location>
</feature>
<feature type="compositionally biased region" description="Basic and acidic residues" evidence="1">
    <location>
        <begin position="563"/>
        <end position="618"/>
    </location>
</feature>
<dbReference type="PANTHER" id="PTHR39611">
    <property type="entry name" value="HYDROXYPROLINE-RICH GLYCOPROTEIN DZ-HRGP-RELATED"/>
    <property type="match status" value="1"/>
</dbReference>
<dbReference type="InterPro" id="IPR055936">
    <property type="entry name" value="DUF7514"/>
</dbReference>
<comment type="caution">
    <text evidence="3">The sequence shown here is derived from an EMBL/GenBank/DDBJ whole genome shotgun (WGS) entry which is preliminary data.</text>
</comment>
<feature type="compositionally biased region" description="Basic and acidic residues" evidence="1">
    <location>
        <begin position="411"/>
        <end position="420"/>
    </location>
</feature>
<feature type="region of interest" description="Disordered" evidence="1">
    <location>
        <begin position="92"/>
        <end position="177"/>
    </location>
</feature>
<dbReference type="Proteomes" id="UP000254866">
    <property type="component" value="Unassembled WGS sequence"/>
</dbReference>
<dbReference type="PANTHER" id="PTHR39611:SF1">
    <property type="entry name" value="HYDROXYPROLINE-RICH GLYCOPROTEIN DZ-HRGP"/>
    <property type="match status" value="1"/>
</dbReference>
<dbReference type="AlphaFoldDB" id="A0A370TU26"/>
<accession>A0A370TU26</accession>
<evidence type="ECO:0000259" key="2">
    <source>
        <dbReference type="Pfam" id="PF24355"/>
    </source>
</evidence>
<dbReference type="Pfam" id="PF24355">
    <property type="entry name" value="DUF7514"/>
    <property type="match status" value="1"/>
</dbReference>
<feature type="domain" description="DUF7514" evidence="2">
    <location>
        <begin position="192"/>
        <end position="359"/>
    </location>
</feature>
<proteinExistence type="predicted"/>
<dbReference type="RefSeq" id="XP_031871666.1">
    <property type="nucleotide sequence ID" value="XM_032011973.1"/>
</dbReference>
<protein>
    <recommendedName>
        <fullName evidence="2">DUF7514 domain-containing protein</fullName>
    </recommendedName>
</protein>
<keyword evidence="4" id="KW-1185">Reference proteome</keyword>
<dbReference type="GeneID" id="43596199"/>
<feature type="compositionally biased region" description="Basic and acidic residues" evidence="1">
    <location>
        <begin position="432"/>
        <end position="441"/>
    </location>
</feature>
<evidence type="ECO:0000313" key="4">
    <source>
        <dbReference type="Proteomes" id="UP000254866"/>
    </source>
</evidence>
<feature type="compositionally biased region" description="Polar residues" evidence="1">
    <location>
        <begin position="379"/>
        <end position="409"/>
    </location>
</feature>
<dbReference type="STRING" id="2656787.A0A370TU26"/>
<feature type="compositionally biased region" description="Low complexity" evidence="1">
    <location>
        <begin position="107"/>
        <end position="119"/>
    </location>
</feature>
<evidence type="ECO:0000256" key="1">
    <source>
        <dbReference type="SAM" id="MobiDB-lite"/>
    </source>
</evidence>
<name>A0A370TU26_9HELO</name>
<dbReference type="OrthoDB" id="5413703at2759"/>